<dbReference type="EMBL" id="JAAQPE010000057">
    <property type="protein sequence ID" value="KAF5688727.1"/>
    <property type="molecule type" value="Genomic_DNA"/>
</dbReference>
<name>A0A8H5X640_FUSCI</name>
<protein>
    <submittedName>
        <fullName evidence="3">Uncharacterized protein</fullName>
    </submittedName>
</protein>
<sequence>MLRTKGESPTEPLSLDHSADKPDDVVHTALTLDETITLRSHELLDFLDERQQGEAKRVRRQARANQDSTASLDHYRAWTAMRNATSERNNSEEKHKSIANKRDRQNAIKCEKRKGVRKEHRDAISVLDGEKSTIEARLSELNDKIHPLEKEESNRSEALNAARLERKENEKALARLEDKAAIIGGLKNLLYLGVDGIAEWSVNR</sequence>
<gene>
    <name evidence="3" type="ORF">FCIRC_1737</name>
</gene>
<reference evidence="4" key="1">
    <citation type="journal article" date="2020" name="BMC Genomics">
        <title>Correction to: Identification and distribution of gene clusters required for synthesis of sphingolipid metabolism inhibitors in diverse species of the filamentous fungus Fusarium.</title>
        <authorList>
            <person name="Kim H.S."/>
            <person name="Lohmar J.M."/>
            <person name="Busman M."/>
            <person name="Brown D.W."/>
            <person name="Naumann T.A."/>
            <person name="Divon H.H."/>
            <person name="Lysoe E."/>
            <person name="Uhlig S."/>
            <person name="Proctor R.H."/>
        </authorList>
    </citation>
    <scope>NUCLEOTIDE SEQUENCE [LARGE SCALE GENOMIC DNA]</scope>
    <source>
        <strain evidence="4">NRRL 25331</strain>
    </source>
</reference>
<dbReference type="AlphaFoldDB" id="A0A8H5X640"/>
<dbReference type="Proteomes" id="UP000572754">
    <property type="component" value="Unassembled WGS sequence"/>
</dbReference>
<organism evidence="3 4">
    <name type="scientific">Fusarium circinatum</name>
    <name type="common">Pitch canker fungus</name>
    <name type="synonym">Gibberella circinata</name>
    <dbReference type="NCBI Taxonomy" id="48490"/>
    <lineage>
        <taxon>Eukaryota</taxon>
        <taxon>Fungi</taxon>
        <taxon>Dikarya</taxon>
        <taxon>Ascomycota</taxon>
        <taxon>Pezizomycotina</taxon>
        <taxon>Sordariomycetes</taxon>
        <taxon>Hypocreomycetidae</taxon>
        <taxon>Hypocreales</taxon>
        <taxon>Nectriaceae</taxon>
        <taxon>Fusarium</taxon>
        <taxon>Fusarium fujikuroi species complex</taxon>
    </lineage>
</organism>
<feature type="region of interest" description="Disordered" evidence="2">
    <location>
        <begin position="56"/>
        <end position="105"/>
    </location>
</feature>
<evidence type="ECO:0000256" key="1">
    <source>
        <dbReference type="SAM" id="Coils"/>
    </source>
</evidence>
<feature type="region of interest" description="Disordered" evidence="2">
    <location>
        <begin position="1"/>
        <end position="23"/>
    </location>
</feature>
<feature type="coiled-coil region" evidence="1">
    <location>
        <begin position="131"/>
        <end position="179"/>
    </location>
</feature>
<accession>A0A8H5X640</accession>
<proteinExistence type="predicted"/>
<feature type="compositionally biased region" description="Basic and acidic residues" evidence="2">
    <location>
        <begin position="89"/>
        <end position="105"/>
    </location>
</feature>
<evidence type="ECO:0000256" key="2">
    <source>
        <dbReference type="SAM" id="MobiDB-lite"/>
    </source>
</evidence>
<evidence type="ECO:0000313" key="4">
    <source>
        <dbReference type="Proteomes" id="UP000572754"/>
    </source>
</evidence>
<evidence type="ECO:0000313" key="3">
    <source>
        <dbReference type="EMBL" id="KAF5688727.1"/>
    </source>
</evidence>
<reference evidence="3 4" key="2">
    <citation type="submission" date="2020-05" db="EMBL/GenBank/DDBJ databases">
        <title>Identification and distribution of gene clusters putatively required for synthesis of sphingolipid metabolism inhibitors in phylogenetically diverse species of the filamentous fungus Fusarium.</title>
        <authorList>
            <person name="Kim H.-S."/>
            <person name="Busman M."/>
            <person name="Brown D.W."/>
            <person name="Divon H."/>
            <person name="Uhlig S."/>
            <person name="Proctor R.H."/>
        </authorList>
    </citation>
    <scope>NUCLEOTIDE SEQUENCE [LARGE SCALE GENOMIC DNA]</scope>
    <source>
        <strain evidence="3 4">NRRL 25331</strain>
    </source>
</reference>
<keyword evidence="1" id="KW-0175">Coiled coil</keyword>
<keyword evidence="4" id="KW-1185">Reference proteome</keyword>
<comment type="caution">
    <text evidence="3">The sequence shown here is derived from an EMBL/GenBank/DDBJ whole genome shotgun (WGS) entry which is preliminary data.</text>
</comment>